<keyword evidence="5" id="KW-0418">Kinase</keyword>
<comment type="similarity">
    <text evidence="2">Belongs to the ribose-phosphate pyrophosphokinase family.</text>
</comment>
<dbReference type="Pfam" id="PF00156">
    <property type="entry name" value="Pribosyltran"/>
    <property type="match status" value="1"/>
</dbReference>
<dbReference type="SMART" id="SM01400">
    <property type="entry name" value="Pribosyltran_N"/>
    <property type="match status" value="1"/>
</dbReference>
<dbReference type="Proteomes" id="UP000252995">
    <property type="component" value="Unassembled WGS sequence"/>
</dbReference>
<keyword evidence="5" id="KW-0808">Transferase</keyword>
<protein>
    <submittedName>
        <fullName evidence="5">Ribose-phosphate pyrophosphokinase</fullName>
    </submittedName>
</protein>
<dbReference type="InterPro" id="IPR029099">
    <property type="entry name" value="Pribosyltran_N"/>
</dbReference>
<proteinExistence type="inferred from homology"/>
<dbReference type="GO" id="GO:0002189">
    <property type="term" value="C:ribose phosphate diphosphokinase complex"/>
    <property type="evidence" value="ECO:0007669"/>
    <property type="project" value="TreeGrafter"/>
</dbReference>
<evidence type="ECO:0000313" key="6">
    <source>
        <dbReference type="Proteomes" id="UP000252995"/>
    </source>
</evidence>
<dbReference type="GO" id="GO:0000287">
    <property type="term" value="F:magnesium ion binding"/>
    <property type="evidence" value="ECO:0007669"/>
    <property type="project" value="InterPro"/>
</dbReference>
<dbReference type="GO" id="GO:0006015">
    <property type="term" value="P:5-phosphoribose 1-diphosphate biosynthetic process"/>
    <property type="evidence" value="ECO:0007669"/>
    <property type="project" value="TreeGrafter"/>
</dbReference>
<organism evidence="5 6">
    <name type="scientific">Marinobacter pelagius</name>
    <dbReference type="NCBI Taxonomy" id="379482"/>
    <lineage>
        <taxon>Bacteria</taxon>
        <taxon>Pseudomonadati</taxon>
        <taxon>Pseudomonadota</taxon>
        <taxon>Gammaproteobacteria</taxon>
        <taxon>Pseudomonadales</taxon>
        <taxon>Marinobacteraceae</taxon>
        <taxon>Marinobacter</taxon>
    </lineage>
</organism>
<dbReference type="Gene3D" id="3.40.50.2020">
    <property type="match status" value="2"/>
</dbReference>
<dbReference type="GO" id="GO:0004749">
    <property type="term" value="F:ribose phosphate diphosphokinase activity"/>
    <property type="evidence" value="ECO:0007669"/>
    <property type="project" value="TreeGrafter"/>
</dbReference>
<keyword evidence="1 2" id="KW-0545">Nucleotide biosynthesis</keyword>
<reference evidence="5 6" key="1">
    <citation type="submission" date="2018-06" db="EMBL/GenBank/DDBJ databases">
        <title>Freshwater and sediment microbial communities from various areas in North America, analyzing microbe dynamics in response to fracking.</title>
        <authorList>
            <person name="Lamendella R."/>
        </authorList>
    </citation>
    <scope>NUCLEOTIDE SEQUENCE [LARGE SCALE GENOMIC DNA]</scope>
    <source>
        <strain evidence="5 6">114J</strain>
    </source>
</reference>
<name>A0A366G686_9GAMM</name>
<sequence length="305" mass="33791">MGKSSERVVLFCLENHPLREKLCDQLGLEQGRLEFRRFPDGESYLRIDTPVSGARCIVLADLSYPDTRYLAHLFLFETLRELGARSVGLVAPYLCYMRQDRRFRAGEAVTSGVFAQSLSRHIDWLITVDPHLHRYHSLGEIYSVPTQVVQGAPALASWLRGQNDLLLVGPDAESEQWVASIAEASSHPYVIGAKQRLGDRRVEVALPDLSRYRGRTAIIIDDVISSGRTVGECVKALRLQGMEAILCAAVHGIFAEASDQYLLAAGLQSLVTTNTIPHSTNGIDISELLAPPIRHFLNQDGSKSR</sequence>
<evidence type="ECO:0000256" key="1">
    <source>
        <dbReference type="ARBA" id="ARBA00022727"/>
    </source>
</evidence>
<dbReference type="InterPro" id="IPR000836">
    <property type="entry name" value="PRTase_dom"/>
</dbReference>
<dbReference type="InterPro" id="IPR005946">
    <property type="entry name" value="Rib-P_diPkinase"/>
</dbReference>
<gene>
    <name evidence="5" type="ORF">DET50_1298</name>
</gene>
<dbReference type="PANTHER" id="PTHR10210:SF41">
    <property type="entry name" value="RIBOSE-PHOSPHATE PYROPHOSPHOKINASE 1, CHLOROPLASTIC"/>
    <property type="match status" value="1"/>
</dbReference>
<dbReference type="GO" id="GO:0006164">
    <property type="term" value="P:purine nucleotide biosynthetic process"/>
    <property type="evidence" value="ECO:0007669"/>
    <property type="project" value="TreeGrafter"/>
</dbReference>
<dbReference type="NCBIfam" id="NF005537">
    <property type="entry name" value="PRK07199.1"/>
    <property type="match status" value="1"/>
</dbReference>
<feature type="domain" description="Ribose-phosphate pyrophosphokinase N-terminal" evidence="4">
    <location>
        <begin position="12"/>
        <end position="119"/>
    </location>
</feature>
<evidence type="ECO:0000313" key="5">
    <source>
        <dbReference type="EMBL" id="RBP21926.1"/>
    </source>
</evidence>
<evidence type="ECO:0000259" key="4">
    <source>
        <dbReference type="Pfam" id="PF13793"/>
    </source>
</evidence>
<dbReference type="CDD" id="cd06223">
    <property type="entry name" value="PRTases_typeI"/>
    <property type="match status" value="1"/>
</dbReference>
<accession>A0A366G686</accession>
<comment type="caution">
    <text evidence="5">The sequence shown here is derived from an EMBL/GenBank/DDBJ whole genome shotgun (WGS) entry which is preliminary data.</text>
</comment>
<dbReference type="GO" id="GO:0005737">
    <property type="term" value="C:cytoplasm"/>
    <property type="evidence" value="ECO:0007669"/>
    <property type="project" value="TreeGrafter"/>
</dbReference>
<dbReference type="NCBIfam" id="TIGR01251">
    <property type="entry name" value="ribP_PPkin"/>
    <property type="match status" value="1"/>
</dbReference>
<dbReference type="InterPro" id="IPR029057">
    <property type="entry name" value="PRTase-like"/>
</dbReference>
<dbReference type="RefSeq" id="WP_228152556.1">
    <property type="nucleotide sequence ID" value="NZ_QNRO01000029.1"/>
</dbReference>
<evidence type="ECO:0000256" key="2">
    <source>
        <dbReference type="RuleBase" id="RU004324"/>
    </source>
</evidence>
<dbReference type="GO" id="GO:0016301">
    <property type="term" value="F:kinase activity"/>
    <property type="evidence" value="ECO:0007669"/>
    <property type="project" value="UniProtKB-KW"/>
</dbReference>
<dbReference type="PANTHER" id="PTHR10210">
    <property type="entry name" value="RIBOSE-PHOSPHATE DIPHOSPHOKINASE FAMILY MEMBER"/>
    <property type="match status" value="1"/>
</dbReference>
<evidence type="ECO:0000259" key="3">
    <source>
        <dbReference type="Pfam" id="PF00156"/>
    </source>
</evidence>
<dbReference type="SUPFAM" id="SSF53271">
    <property type="entry name" value="PRTase-like"/>
    <property type="match status" value="2"/>
</dbReference>
<dbReference type="EMBL" id="QNRO01000029">
    <property type="protein sequence ID" value="RBP21926.1"/>
    <property type="molecule type" value="Genomic_DNA"/>
</dbReference>
<feature type="domain" description="Phosphoribosyltransferase" evidence="3">
    <location>
        <begin position="149"/>
        <end position="251"/>
    </location>
</feature>
<dbReference type="AlphaFoldDB" id="A0A366G686"/>
<dbReference type="Pfam" id="PF13793">
    <property type="entry name" value="Pribosyltran_N"/>
    <property type="match status" value="1"/>
</dbReference>